<evidence type="ECO:0000256" key="2">
    <source>
        <dbReference type="ARBA" id="ARBA00022679"/>
    </source>
</evidence>
<evidence type="ECO:0000313" key="3">
    <source>
        <dbReference type="EMBL" id="QEO17679.1"/>
    </source>
</evidence>
<dbReference type="EMBL" id="CP043506">
    <property type="protein sequence ID" value="QEO17679.1"/>
    <property type="molecule type" value="Genomic_DNA"/>
</dbReference>
<keyword evidence="4" id="KW-1185">Reference proteome</keyword>
<dbReference type="GO" id="GO:0009244">
    <property type="term" value="P:lipopolysaccharide core region biosynthetic process"/>
    <property type="evidence" value="ECO:0007669"/>
    <property type="project" value="TreeGrafter"/>
</dbReference>
<dbReference type="CDD" id="cd03789">
    <property type="entry name" value="GT9_LPS_heptosyltransferase"/>
    <property type="match status" value="1"/>
</dbReference>
<proteinExistence type="predicted"/>
<dbReference type="KEGG" id="acek:FLP30_08035"/>
<dbReference type="InterPro" id="IPR051199">
    <property type="entry name" value="LPS_LOS_Heptosyltrfase"/>
</dbReference>
<name>A0A5C1YR59_9PROT</name>
<dbReference type="PANTHER" id="PTHR30160">
    <property type="entry name" value="TETRAACYLDISACCHARIDE 4'-KINASE-RELATED"/>
    <property type="match status" value="1"/>
</dbReference>
<protein>
    <submittedName>
        <fullName evidence="3">Glycosyltransferase family 9 protein</fullName>
    </submittedName>
</protein>
<keyword evidence="2 3" id="KW-0808">Transferase</keyword>
<organism evidence="3 4">
    <name type="scientific">Acetobacter vaccinii</name>
    <dbReference type="NCBI Taxonomy" id="2592655"/>
    <lineage>
        <taxon>Bacteria</taxon>
        <taxon>Pseudomonadati</taxon>
        <taxon>Pseudomonadota</taxon>
        <taxon>Alphaproteobacteria</taxon>
        <taxon>Acetobacterales</taxon>
        <taxon>Acetobacteraceae</taxon>
        <taxon>Acetobacter</taxon>
    </lineage>
</organism>
<dbReference type="GO" id="GO:0008713">
    <property type="term" value="F:ADP-heptose-lipopolysaccharide heptosyltransferase activity"/>
    <property type="evidence" value="ECO:0007669"/>
    <property type="project" value="TreeGrafter"/>
</dbReference>
<dbReference type="Proteomes" id="UP000324536">
    <property type="component" value="Chromosome"/>
</dbReference>
<dbReference type="RefSeq" id="WP_149279355.1">
    <property type="nucleotide sequence ID" value="NZ_CP043506.1"/>
</dbReference>
<reference evidence="3 4" key="1">
    <citation type="submission" date="2019-09" db="EMBL/GenBank/DDBJ databases">
        <title>Genome sequencing of strain KACC 21233.</title>
        <authorList>
            <person name="Heo J."/>
            <person name="Kim S.-J."/>
            <person name="Kim J.-S."/>
            <person name="Hong S.-B."/>
            <person name="Kwon S.-W."/>
        </authorList>
    </citation>
    <scope>NUCLEOTIDE SEQUENCE [LARGE SCALE GENOMIC DNA]</scope>
    <source>
        <strain evidence="3 4">KACC 21233</strain>
    </source>
</reference>
<dbReference type="AlphaFoldDB" id="A0A5C1YR59"/>
<dbReference type="Pfam" id="PF01075">
    <property type="entry name" value="Glyco_transf_9"/>
    <property type="match status" value="1"/>
</dbReference>
<evidence type="ECO:0000256" key="1">
    <source>
        <dbReference type="ARBA" id="ARBA00022676"/>
    </source>
</evidence>
<dbReference type="InterPro" id="IPR002201">
    <property type="entry name" value="Glyco_trans_9"/>
</dbReference>
<dbReference type="OrthoDB" id="9807356at2"/>
<gene>
    <name evidence="3" type="ORF">FLP30_08035</name>
</gene>
<dbReference type="PANTHER" id="PTHR30160:SF1">
    <property type="entry name" value="LIPOPOLYSACCHARIDE 1,2-N-ACETYLGLUCOSAMINETRANSFERASE-RELATED"/>
    <property type="match status" value="1"/>
</dbReference>
<evidence type="ECO:0000313" key="4">
    <source>
        <dbReference type="Proteomes" id="UP000324536"/>
    </source>
</evidence>
<accession>A0A5C1YR59</accession>
<sequence>MTAQGQDTIVAPSRVLVIRLGALGDFVQSFGPFGAIRKAHPKAHITLLTTKPFVELARLSPWFDSVEEDTRPAWTDLRGLARLRGQLRGYDRVYDLQTSSRTARYFRLAGRPEWSGHARGAALVHTNPWRNDMHTRARQRNQLQEAGLTLDGAPDLSWLRGYGPVLPDPYALLVPGAAAHRPAKRWPARRYGEVAQGLLARGIRPVIVGSGAEQPLVEAIQAVCPQSLDLTGRTSLPELAGLAARAWGAVGNDTGPMHLAAAMGCRCLVLFSAESVPALTAPVGQAPGQVRVLWARDLAFLSAQRVAATLW</sequence>
<dbReference type="GO" id="GO:0005829">
    <property type="term" value="C:cytosol"/>
    <property type="evidence" value="ECO:0007669"/>
    <property type="project" value="TreeGrafter"/>
</dbReference>
<dbReference type="Gene3D" id="3.40.50.2000">
    <property type="entry name" value="Glycogen Phosphorylase B"/>
    <property type="match status" value="2"/>
</dbReference>
<dbReference type="SUPFAM" id="SSF53756">
    <property type="entry name" value="UDP-Glycosyltransferase/glycogen phosphorylase"/>
    <property type="match status" value="1"/>
</dbReference>
<keyword evidence="1" id="KW-0328">Glycosyltransferase</keyword>